<feature type="transmembrane region" description="Helical" evidence="2">
    <location>
        <begin position="258"/>
        <end position="283"/>
    </location>
</feature>
<sequence length="485" mass="50646">MTEQDTATADGAPEAPGAIGAGTVIEDVAERAERPSTRGMRRKDLLRSTPGQWGVLLVALVIAGLIVGLVTSLSVRSRQQTLADLATSSGQLRVAAAEFHRSLSTADTAAAAAFLARDQNRATDRVRYETAYEAAISEAQSALATLVASRDEDSDPGRRNLLGTLPGRLSEYTVLIETARAYNRQGEPVASTYQLLAADAMRAHLLPAARELHQATRARVADKQLSAMSFPVLELVLIGLLLGALVGAQVWLRRRTNRLINVGLVAATAAAAAMLVWTMAGAVTAGAHAERSAEEGTQVGDALTDARITALAARGNEALLLVSARDDHDTSRYQQRFIDLRERLVGSGADDSGTGDPNAGDSARSGGELALAKAATDDAEIRDQIDKAAAAADVWLNQHDVILSAAGAAQAGAVEALLGSPGAGSFTTVDDALGAAVDDVRHDINDEITAARSAMTAMTTGVITLSGFIALAAGAGVWQRLREYR</sequence>
<feature type="compositionally biased region" description="Low complexity" evidence="1">
    <location>
        <begin position="9"/>
        <end position="20"/>
    </location>
</feature>
<keyword evidence="2" id="KW-0472">Membrane</keyword>
<keyword evidence="4" id="KW-1185">Reference proteome</keyword>
<feature type="region of interest" description="Disordered" evidence="1">
    <location>
        <begin position="1"/>
        <end position="20"/>
    </location>
</feature>
<gene>
    <name evidence="3" type="ORF">ACFQGD_23250</name>
</gene>
<evidence type="ECO:0000256" key="2">
    <source>
        <dbReference type="SAM" id="Phobius"/>
    </source>
</evidence>
<organism evidence="3 4">
    <name type="scientific">Haloechinothrix salitolerans</name>
    <dbReference type="NCBI Taxonomy" id="926830"/>
    <lineage>
        <taxon>Bacteria</taxon>
        <taxon>Bacillati</taxon>
        <taxon>Actinomycetota</taxon>
        <taxon>Actinomycetes</taxon>
        <taxon>Pseudonocardiales</taxon>
        <taxon>Pseudonocardiaceae</taxon>
        <taxon>Haloechinothrix</taxon>
    </lineage>
</organism>
<dbReference type="EMBL" id="JBHSXX010000001">
    <property type="protein sequence ID" value="MFC6870063.1"/>
    <property type="molecule type" value="Genomic_DNA"/>
</dbReference>
<dbReference type="RefSeq" id="WP_345394176.1">
    <property type="nucleotide sequence ID" value="NZ_BAABLA010000021.1"/>
</dbReference>
<name>A0ABW2C6B6_9PSEU</name>
<keyword evidence="2" id="KW-0812">Transmembrane</keyword>
<evidence type="ECO:0000313" key="4">
    <source>
        <dbReference type="Proteomes" id="UP001596337"/>
    </source>
</evidence>
<protein>
    <recommendedName>
        <fullName evidence="5">Four helix bundle sensory module for signal transduction</fullName>
    </recommendedName>
</protein>
<dbReference type="Proteomes" id="UP001596337">
    <property type="component" value="Unassembled WGS sequence"/>
</dbReference>
<accession>A0ABW2C6B6</accession>
<keyword evidence="2" id="KW-1133">Transmembrane helix</keyword>
<comment type="caution">
    <text evidence="3">The sequence shown here is derived from an EMBL/GenBank/DDBJ whole genome shotgun (WGS) entry which is preliminary data.</text>
</comment>
<feature type="transmembrane region" description="Helical" evidence="2">
    <location>
        <begin position="232"/>
        <end position="252"/>
    </location>
</feature>
<proteinExistence type="predicted"/>
<evidence type="ECO:0000256" key="1">
    <source>
        <dbReference type="SAM" id="MobiDB-lite"/>
    </source>
</evidence>
<reference evidence="4" key="1">
    <citation type="journal article" date="2019" name="Int. J. Syst. Evol. Microbiol.">
        <title>The Global Catalogue of Microorganisms (GCM) 10K type strain sequencing project: providing services to taxonomists for standard genome sequencing and annotation.</title>
        <authorList>
            <consortium name="The Broad Institute Genomics Platform"/>
            <consortium name="The Broad Institute Genome Sequencing Center for Infectious Disease"/>
            <person name="Wu L."/>
            <person name="Ma J."/>
        </authorList>
    </citation>
    <scope>NUCLEOTIDE SEQUENCE [LARGE SCALE GENOMIC DNA]</scope>
    <source>
        <strain evidence="4">KCTC 32255</strain>
    </source>
</reference>
<evidence type="ECO:0000313" key="3">
    <source>
        <dbReference type="EMBL" id="MFC6870063.1"/>
    </source>
</evidence>
<evidence type="ECO:0008006" key="5">
    <source>
        <dbReference type="Google" id="ProtNLM"/>
    </source>
</evidence>
<feature type="transmembrane region" description="Helical" evidence="2">
    <location>
        <begin position="462"/>
        <end position="481"/>
    </location>
</feature>
<feature type="transmembrane region" description="Helical" evidence="2">
    <location>
        <begin position="53"/>
        <end position="75"/>
    </location>
</feature>